<dbReference type="InterPro" id="IPR006195">
    <property type="entry name" value="aa-tRNA-synth_II"/>
</dbReference>
<dbReference type="Gene3D" id="2.40.50.140">
    <property type="entry name" value="Nucleic acid-binding proteins"/>
    <property type="match status" value="1"/>
</dbReference>
<dbReference type="PROSITE" id="PS50862">
    <property type="entry name" value="AA_TRNA_LIGASE_II"/>
    <property type="match status" value="1"/>
</dbReference>
<sequence length="772" mass="86011">MPPRIVSQSFHLAQSYVQASRSLQGYVLVPRRSLHKARPKPGSSLCVQQAYIRRVHSSSAGQIPGTFDSGLSGGNSAESSEERHSSNIIHDYGQILKDFERISRDVDDNENSWKELKSLNKSWQQSGDGEKNVQKIKIFGYVTSHRPAKNAYFLQLVDDNLTSTVQLVLSKKDSATTIGNGRAEEGEFQQQIAVIKPHTPVVVAGTVVPRNNSKRGTDASDGATRKLDPYVGYVDLLPNLEIQVKQIEPLNTWPDDLLAEADTQFPPEQRNLSFRTKDALRERIRLRSRLRAKCAQHLNGQDFHEIETPLLFKSTPEGAREYLVPTRYKGLAYALPQSPQQYKQILMGSAVSRYFQFARCFRDEDLRADRQPEFTQLDLEMSFAGSRKVMSTIENLVLDTVWPAAGRAHLLDLPSRQDPQMLRLPVMQYHEAMSKFGSDKPDPRWGAEIRSVDFVPDSTKSMLSSLQDPIVDVFKLSLGGQSPREVGRFISEFMKLPSSAQFSTNPEGMPGISVYNTSAPLSGMASMGHEAAMHFEELLEPEPGDVLIVQTRHRKPLSGGSTVLGQIRQRIHEFAVAQGILEAPKLDSLLWIVDFPLFSPLEDDSPGQGGSAGFCSTHHPFTAPKPGQDLAKLLTNPLDILGDHYDLVVNGVEVGGGSRRIHHARMQELIFSQVLKMHPERIEDFRHLLNVLEAGCPPHAGFALGFDRLVALLTNTSSVRDVIAFPKYQHGRDLFVGSPSQLSQEQLRTYNLSIVDKEVLDVESSPKISNKA</sequence>
<protein>
    <submittedName>
        <fullName evidence="9">Aspartate--tRNA ligase msd1</fullName>
        <ecNumber evidence="9">6.1.1.12</ecNumber>
    </submittedName>
</protein>
<reference evidence="9 10" key="1">
    <citation type="submission" date="2023-08" db="EMBL/GenBank/DDBJ databases">
        <title>Black Yeasts Isolated from many extreme environments.</title>
        <authorList>
            <person name="Coleine C."/>
            <person name="Stajich J.E."/>
            <person name="Selbmann L."/>
        </authorList>
    </citation>
    <scope>NUCLEOTIDE SEQUENCE [LARGE SCALE GENOMIC DNA]</scope>
    <source>
        <strain evidence="9 10">CCFEE 5910</strain>
    </source>
</reference>
<keyword evidence="3" id="KW-0547">Nucleotide-binding</keyword>
<keyword evidence="2 9" id="KW-0436">Ligase</keyword>
<dbReference type="Pfam" id="PF00152">
    <property type="entry name" value="tRNA-synt_2"/>
    <property type="match status" value="1"/>
</dbReference>
<dbReference type="GO" id="GO:0005739">
    <property type="term" value="C:mitochondrion"/>
    <property type="evidence" value="ECO:0007669"/>
    <property type="project" value="TreeGrafter"/>
</dbReference>
<evidence type="ECO:0000256" key="3">
    <source>
        <dbReference type="ARBA" id="ARBA00022741"/>
    </source>
</evidence>
<gene>
    <name evidence="9" type="primary">MSD1</name>
    <name evidence="9" type="ORF">LTR05_006699</name>
</gene>
<evidence type="ECO:0000256" key="1">
    <source>
        <dbReference type="ARBA" id="ARBA00006303"/>
    </source>
</evidence>
<comment type="similarity">
    <text evidence="1">Belongs to the class-II aminoacyl-tRNA synthetase family. Type 1 subfamily.</text>
</comment>
<dbReference type="InterPro" id="IPR004364">
    <property type="entry name" value="Aa-tRNA-synt_II"/>
</dbReference>
<dbReference type="NCBIfam" id="TIGR00459">
    <property type="entry name" value="aspS_bact"/>
    <property type="match status" value="1"/>
</dbReference>
<dbReference type="EMBL" id="JAVRRJ010000007">
    <property type="protein sequence ID" value="KAK5082818.1"/>
    <property type="molecule type" value="Genomic_DNA"/>
</dbReference>
<evidence type="ECO:0000313" key="10">
    <source>
        <dbReference type="Proteomes" id="UP001309876"/>
    </source>
</evidence>
<comment type="caution">
    <text evidence="9">The sequence shown here is derived from an EMBL/GenBank/DDBJ whole genome shotgun (WGS) entry which is preliminary data.</text>
</comment>
<keyword evidence="10" id="KW-1185">Reference proteome</keyword>
<evidence type="ECO:0000256" key="7">
    <source>
        <dbReference type="SAM" id="MobiDB-lite"/>
    </source>
</evidence>
<proteinExistence type="inferred from homology"/>
<dbReference type="PANTHER" id="PTHR22594">
    <property type="entry name" value="ASPARTYL/LYSYL-TRNA SYNTHETASE"/>
    <property type="match status" value="1"/>
</dbReference>
<dbReference type="EC" id="6.1.1.12" evidence="9"/>
<dbReference type="GO" id="GO:0006422">
    <property type="term" value="P:aspartyl-tRNA aminoacylation"/>
    <property type="evidence" value="ECO:0007669"/>
    <property type="project" value="TreeGrafter"/>
</dbReference>
<keyword evidence="5" id="KW-0648">Protein biosynthesis</keyword>
<organism evidence="9 10">
    <name type="scientific">Lithohypha guttulata</name>
    <dbReference type="NCBI Taxonomy" id="1690604"/>
    <lineage>
        <taxon>Eukaryota</taxon>
        <taxon>Fungi</taxon>
        <taxon>Dikarya</taxon>
        <taxon>Ascomycota</taxon>
        <taxon>Pezizomycotina</taxon>
        <taxon>Eurotiomycetes</taxon>
        <taxon>Chaetothyriomycetidae</taxon>
        <taxon>Chaetothyriales</taxon>
        <taxon>Trichomeriaceae</taxon>
        <taxon>Lithohypha</taxon>
    </lineage>
</organism>
<dbReference type="PANTHER" id="PTHR22594:SF5">
    <property type="entry name" value="ASPARTATE--TRNA LIGASE, MITOCHONDRIAL"/>
    <property type="match status" value="1"/>
</dbReference>
<evidence type="ECO:0000256" key="6">
    <source>
        <dbReference type="ARBA" id="ARBA00023146"/>
    </source>
</evidence>
<dbReference type="SUPFAM" id="SSF55681">
    <property type="entry name" value="Class II aaRS and biotin synthetases"/>
    <property type="match status" value="1"/>
</dbReference>
<keyword evidence="6" id="KW-0030">Aminoacyl-tRNA synthetase</keyword>
<dbReference type="GO" id="GO:0004815">
    <property type="term" value="F:aspartate-tRNA ligase activity"/>
    <property type="evidence" value="ECO:0007669"/>
    <property type="project" value="UniProtKB-EC"/>
</dbReference>
<dbReference type="Gene3D" id="3.30.1360.30">
    <property type="entry name" value="GAD-like domain"/>
    <property type="match status" value="1"/>
</dbReference>
<accession>A0AAN7SWR7</accession>
<dbReference type="AlphaFoldDB" id="A0AAN7SWR7"/>
<evidence type="ECO:0000256" key="2">
    <source>
        <dbReference type="ARBA" id="ARBA00022598"/>
    </source>
</evidence>
<evidence type="ECO:0000256" key="4">
    <source>
        <dbReference type="ARBA" id="ARBA00022840"/>
    </source>
</evidence>
<keyword evidence="4" id="KW-0067">ATP-binding</keyword>
<dbReference type="GO" id="GO:0005524">
    <property type="term" value="F:ATP binding"/>
    <property type="evidence" value="ECO:0007669"/>
    <property type="project" value="UniProtKB-KW"/>
</dbReference>
<dbReference type="InterPro" id="IPR012340">
    <property type="entry name" value="NA-bd_OB-fold"/>
</dbReference>
<dbReference type="Gene3D" id="3.30.930.10">
    <property type="entry name" value="Bira Bifunctional Protein, Domain 2"/>
    <property type="match status" value="1"/>
</dbReference>
<dbReference type="InterPro" id="IPR002312">
    <property type="entry name" value="Asp/Asn-tRNA-synth_IIb"/>
</dbReference>
<evidence type="ECO:0000259" key="8">
    <source>
        <dbReference type="PROSITE" id="PS50862"/>
    </source>
</evidence>
<dbReference type="HAMAP" id="MF_00044">
    <property type="entry name" value="Asp_tRNA_synth_type1"/>
    <property type="match status" value="1"/>
</dbReference>
<feature type="region of interest" description="Disordered" evidence="7">
    <location>
        <begin position="61"/>
        <end position="85"/>
    </location>
</feature>
<dbReference type="Proteomes" id="UP001309876">
    <property type="component" value="Unassembled WGS sequence"/>
</dbReference>
<name>A0AAN7SWR7_9EURO</name>
<feature type="domain" description="Aminoacyl-transfer RNA synthetases class-II family profile" evidence="8">
    <location>
        <begin position="286"/>
        <end position="726"/>
    </location>
</feature>
<dbReference type="InterPro" id="IPR045864">
    <property type="entry name" value="aa-tRNA-synth_II/BPL/LPL"/>
</dbReference>
<evidence type="ECO:0000256" key="5">
    <source>
        <dbReference type="ARBA" id="ARBA00022917"/>
    </source>
</evidence>
<evidence type="ECO:0000313" key="9">
    <source>
        <dbReference type="EMBL" id="KAK5082818.1"/>
    </source>
</evidence>
<dbReference type="InterPro" id="IPR004115">
    <property type="entry name" value="GAD-like_sf"/>
</dbReference>
<dbReference type="PRINTS" id="PR01042">
    <property type="entry name" value="TRNASYNTHASP"/>
</dbReference>
<dbReference type="InterPro" id="IPR004524">
    <property type="entry name" value="Asp-tRNA-ligase_1"/>
</dbReference>